<dbReference type="PROSITE" id="PS51450">
    <property type="entry name" value="LRR"/>
    <property type="match status" value="1"/>
</dbReference>
<keyword evidence="1" id="KW-0433">Leucine-rich repeat</keyword>
<dbReference type="InterPro" id="IPR001611">
    <property type="entry name" value="Leu-rich_rpt"/>
</dbReference>
<proteinExistence type="predicted"/>
<feature type="non-terminal residue" evidence="3">
    <location>
        <position position="1"/>
    </location>
</feature>
<dbReference type="InterPro" id="IPR032675">
    <property type="entry name" value="LRR_dom_sf"/>
</dbReference>
<dbReference type="AlphaFoldDB" id="A0AAU9XC56"/>
<dbReference type="InterPro" id="IPR003591">
    <property type="entry name" value="Leu-rich_rpt_typical-subtyp"/>
</dbReference>
<organism evidence="3 4">
    <name type="scientific">Pocillopora meandrina</name>
    <dbReference type="NCBI Taxonomy" id="46732"/>
    <lineage>
        <taxon>Eukaryota</taxon>
        <taxon>Metazoa</taxon>
        <taxon>Cnidaria</taxon>
        <taxon>Anthozoa</taxon>
        <taxon>Hexacorallia</taxon>
        <taxon>Scleractinia</taxon>
        <taxon>Astrocoeniina</taxon>
        <taxon>Pocilloporidae</taxon>
        <taxon>Pocillopora</taxon>
    </lineage>
</organism>
<dbReference type="PANTHER" id="PTHR45712">
    <property type="entry name" value="AGAP008170-PA"/>
    <property type="match status" value="1"/>
</dbReference>
<name>A0AAU9XC56_9CNID</name>
<evidence type="ECO:0000256" key="2">
    <source>
        <dbReference type="ARBA" id="ARBA00022737"/>
    </source>
</evidence>
<dbReference type="PANTHER" id="PTHR45712:SF31">
    <property type="entry name" value="PODOCAN"/>
    <property type="match status" value="1"/>
</dbReference>
<dbReference type="Proteomes" id="UP001159428">
    <property type="component" value="Unassembled WGS sequence"/>
</dbReference>
<dbReference type="EMBL" id="CALNXJ010000037">
    <property type="protein sequence ID" value="CAH3143185.1"/>
    <property type="molecule type" value="Genomic_DNA"/>
</dbReference>
<dbReference type="Gene3D" id="3.80.10.10">
    <property type="entry name" value="Ribonuclease Inhibitor"/>
    <property type="match status" value="2"/>
</dbReference>
<keyword evidence="2" id="KW-0677">Repeat</keyword>
<dbReference type="InterPro" id="IPR050333">
    <property type="entry name" value="SLRP"/>
</dbReference>
<accession>A0AAU9XC56</accession>
<evidence type="ECO:0000313" key="4">
    <source>
        <dbReference type="Proteomes" id="UP001159428"/>
    </source>
</evidence>
<dbReference type="Pfam" id="PF13855">
    <property type="entry name" value="LRR_8"/>
    <property type="match status" value="2"/>
</dbReference>
<sequence>INFFHSSDLSNNLLRRIPYNTFKNMDKLEIINLADNLISGSFYLPESVSQLVIKHNFLSSTDAKVILKGLKRLRKLDLSFNNLTHIHKGTVEGLTDQLTNLYLDGNELETISDGTFKQFKILQRCTLRWNNLTSVPDLTGPMVFVNLKLDSNRIKDISRLATSGIKHLFELLLASNEIDYLPPNIFQNIFIMDSIDLSFNKLQSIPDGLFNKLGKLQTLMINFNNISNINNRTFEGLSSLKTLMLIKNKLTFISNGAFDETALQSV</sequence>
<dbReference type="SMART" id="SM00369">
    <property type="entry name" value="LRR_TYP"/>
    <property type="match status" value="8"/>
</dbReference>
<reference evidence="3 4" key="1">
    <citation type="submission" date="2022-05" db="EMBL/GenBank/DDBJ databases">
        <authorList>
            <consortium name="Genoscope - CEA"/>
            <person name="William W."/>
        </authorList>
    </citation>
    <scope>NUCLEOTIDE SEQUENCE [LARGE SCALE GENOMIC DNA]</scope>
</reference>
<keyword evidence="4" id="KW-1185">Reference proteome</keyword>
<protein>
    <submittedName>
        <fullName evidence="3">Uncharacterized protein</fullName>
    </submittedName>
</protein>
<comment type="caution">
    <text evidence="3">The sequence shown here is derived from an EMBL/GenBank/DDBJ whole genome shotgun (WGS) entry which is preliminary data.</text>
</comment>
<gene>
    <name evidence="3" type="ORF">PMEA_00020481</name>
</gene>
<dbReference type="SUPFAM" id="SSF52058">
    <property type="entry name" value="L domain-like"/>
    <property type="match status" value="1"/>
</dbReference>
<evidence type="ECO:0000313" key="3">
    <source>
        <dbReference type="EMBL" id="CAH3143185.1"/>
    </source>
</evidence>
<evidence type="ECO:0000256" key="1">
    <source>
        <dbReference type="ARBA" id="ARBA00022614"/>
    </source>
</evidence>